<keyword evidence="2" id="KW-1185">Reference proteome</keyword>
<organism evidence="1 2">
    <name type="scientific">Actinomadura geliboluensis</name>
    <dbReference type="NCBI Taxonomy" id="882440"/>
    <lineage>
        <taxon>Bacteria</taxon>
        <taxon>Bacillati</taxon>
        <taxon>Actinomycetota</taxon>
        <taxon>Actinomycetes</taxon>
        <taxon>Streptosporangiales</taxon>
        <taxon>Thermomonosporaceae</taxon>
        <taxon>Actinomadura</taxon>
    </lineage>
</organism>
<dbReference type="EMBL" id="VCKZ01000007">
    <property type="protein sequence ID" value="TMR42055.1"/>
    <property type="molecule type" value="Genomic_DNA"/>
</dbReference>
<sequence>MGDDKLERIAELLAGRNAIDEEIAAIIQRPMTAGHLGEWIASRIFDIELEESATNSAVDGRFRVGPLQGRTVNVKWYLKQEGILDTSSSATLDYYLVLTGPRSAAGSSRAGTRPWCLRAVYLFDAERLRDEQDARGVKTGVASSVLRRQWDEAEIYPRDCNPLLRVSAHQVELLKLLAG</sequence>
<proteinExistence type="predicted"/>
<gene>
    <name evidence="1" type="ORF">ETD96_02315</name>
</gene>
<dbReference type="Proteomes" id="UP000305238">
    <property type="component" value="Unassembled WGS sequence"/>
</dbReference>
<evidence type="ECO:0000313" key="1">
    <source>
        <dbReference type="EMBL" id="TMR42055.1"/>
    </source>
</evidence>
<reference evidence="1 2" key="1">
    <citation type="submission" date="2019-05" db="EMBL/GenBank/DDBJ databases">
        <title>Draft genome sequence of Actinomadura geliboluensis A8036.</title>
        <authorList>
            <person name="Saricaoglu S."/>
            <person name="Isik K."/>
        </authorList>
    </citation>
    <scope>NUCLEOTIDE SEQUENCE [LARGE SCALE GENOMIC DNA]</scope>
    <source>
        <strain evidence="1 2">A8036</strain>
    </source>
</reference>
<dbReference type="AlphaFoldDB" id="A0A5S4H9X7"/>
<accession>A0A5S4H9X7</accession>
<evidence type="ECO:0000313" key="2">
    <source>
        <dbReference type="Proteomes" id="UP000305238"/>
    </source>
</evidence>
<dbReference type="RefSeq" id="WP_138633229.1">
    <property type="nucleotide sequence ID" value="NZ_JASWDG010000001.1"/>
</dbReference>
<name>A0A5S4H9X7_9ACTN</name>
<dbReference type="OrthoDB" id="2989189at2"/>
<protein>
    <submittedName>
        <fullName evidence="1">Uncharacterized protein</fullName>
    </submittedName>
</protein>
<comment type="caution">
    <text evidence="1">The sequence shown here is derived from an EMBL/GenBank/DDBJ whole genome shotgun (WGS) entry which is preliminary data.</text>
</comment>